<reference evidence="1" key="1">
    <citation type="submission" date="2020-05" db="EMBL/GenBank/DDBJ databases">
        <authorList>
            <person name="Chiriac C."/>
            <person name="Salcher M."/>
            <person name="Ghai R."/>
            <person name="Kavagutti S V."/>
        </authorList>
    </citation>
    <scope>NUCLEOTIDE SEQUENCE</scope>
</reference>
<name>A0A6J6CV86_9ZZZZ</name>
<sequence>MPLIICVRVGSMKDGDFAGVGLCQFPEIGDYHHGKLQTLCCMHRHNLNGITIAFHSPTHRLIHIFKTLKAIHLINEHIRCATLSIGRSVQQLHNVSEVRFLAFAFAARNKSFDNVGITTNVECPCIHTFATYKRSPFKNSFGDHVQHFIG</sequence>
<evidence type="ECO:0000313" key="1">
    <source>
        <dbReference type="EMBL" id="CAB4555490.1"/>
    </source>
</evidence>
<dbReference type="EMBL" id="CAEZTC010000041">
    <property type="protein sequence ID" value="CAB4555490.1"/>
    <property type="molecule type" value="Genomic_DNA"/>
</dbReference>
<dbReference type="AlphaFoldDB" id="A0A6J6CV86"/>
<gene>
    <name evidence="1" type="ORF">UFOPK1572_00464</name>
</gene>
<accession>A0A6J6CV86</accession>
<organism evidence="1">
    <name type="scientific">freshwater metagenome</name>
    <dbReference type="NCBI Taxonomy" id="449393"/>
    <lineage>
        <taxon>unclassified sequences</taxon>
        <taxon>metagenomes</taxon>
        <taxon>ecological metagenomes</taxon>
    </lineage>
</organism>
<protein>
    <submittedName>
        <fullName evidence="1">Unannotated protein</fullName>
    </submittedName>
</protein>
<proteinExistence type="predicted"/>